<feature type="domain" description="Zn(2)-C6 fungal-type" evidence="3">
    <location>
        <begin position="41"/>
        <end position="71"/>
    </location>
</feature>
<keyword evidence="1" id="KW-0539">Nucleus</keyword>
<accession>A0A1B8GT37</accession>
<protein>
    <recommendedName>
        <fullName evidence="3">Zn(2)-C6 fungal-type domain-containing protein</fullName>
    </recommendedName>
</protein>
<dbReference type="GeneID" id="28835665"/>
<dbReference type="SMART" id="SM00066">
    <property type="entry name" value="GAL4"/>
    <property type="match status" value="1"/>
</dbReference>
<dbReference type="AlphaFoldDB" id="A0A1B8GT37"/>
<dbReference type="InterPro" id="IPR036864">
    <property type="entry name" value="Zn2-C6_fun-type_DNA-bd_sf"/>
</dbReference>
<dbReference type="EMBL" id="KV460214">
    <property type="protein sequence ID" value="OBT98999.2"/>
    <property type="molecule type" value="Genomic_DNA"/>
</dbReference>
<evidence type="ECO:0000313" key="5">
    <source>
        <dbReference type="Proteomes" id="UP000091956"/>
    </source>
</evidence>
<feature type="compositionally biased region" description="Basic and acidic residues" evidence="2">
    <location>
        <begin position="16"/>
        <end position="27"/>
    </location>
</feature>
<reference evidence="4 5" key="1">
    <citation type="submission" date="2016-03" db="EMBL/GenBank/DDBJ databases">
        <title>Comparative genomics of Pseudogymnoascus destructans, the fungus causing white-nose syndrome of bats.</title>
        <authorList>
            <person name="Palmer J.M."/>
            <person name="Drees K.P."/>
            <person name="Foster J.T."/>
            <person name="Lindner D.L."/>
        </authorList>
    </citation>
    <scope>NUCLEOTIDE SEQUENCE [LARGE SCALE GENOMIC DNA]</scope>
    <source>
        <strain evidence="4 5">UAMH 10579</strain>
    </source>
</reference>
<dbReference type="PROSITE" id="PS50048">
    <property type="entry name" value="ZN2_CY6_FUNGAL_2"/>
    <property type="match status" value="1"/>
</dbReference>
<reference evidence="5" key="2">
    <citation type="journal article" date="2018" name="Nat. Commun.">
        <title>Extreme sensitivity to ultraviolet light in the fungal pathogen causing white-nose syndrome of bats.</title>
        <authorList>
            <person name="Palmer J.M."/>
            <person name="Drees K.P."/>
            <person name="Foster J.T."/>
            <person name="Lindner D.L."/>
        </authorList>
    </citation>
    <scope>NUCLEOTIDE SEQUENCE [LARGE SCALE GENOMIC DNA]</scope>
    <source>
        <strain evidence="5">UAMH 10579</strain>
    </source>
</reference>
<evidence type="ECO:0000259" key="3">
    <source>
        <dbReference type="PROSITE" id="PS50048"/>
    </source>
</evidence>
<dbReference type="Gene3D" id="4.10.240.10">
    <property type="entry name" value="Zn(2)-C6 fungal-type DNA-binding domain"/>
    <property type="match status" value="1"/>
</dbReference>
<dbReference type="SUPFAM" id="SSF57701">
    <property type="entry name" value="Zn2/Cys6 DNA-binding domain"/>
    <property type="match status" value="1"/>
</dbReference>
<dbReference type="PANTHER" id="PTHR47785">
    <property type="entry name" value="ZN(II)2CYS6 TRANSCRIPTION FACTOR (EUROFUNG)-RELATED-RELATED"/>
    <property type="match status" value="1"/>
</dbReference>
<dbReference type="RefSeq" id="XP_059319902.1">
    <property type="nucleotide sequence ID" value="XM_059463428.1"/>
</dbReference>
<dbReference type="PANTHER" id="PTHR47785:SF5">
    <property type="entry name" value="ZN(II)2CYS6 TRANSCRIPTION FACTOR (EUROFUNG)"/>
    <property type="match status" value="1"/>
</dbReference>
<feature type="region of interest" description="Disordered" evidence="2">
    <location>
        <begin position="1"/>
        <end position="34"/>
    </location>
</feature>
<evidence type="ECO:0000256" key="1">
    <source>
        <dbReference type="ARBA" id="ARBA00023242"/>
    </source>
</evidence>
<dbReference type="PROSITE" id="PS00463">
    <property type="entry name" value="ZN2_CY6_FUNGAL_1"/>
    <property type="match status" value="1"/>
</dbReference>
<sequence>MEGEIVSPVAGPVGRDQGHEFPSDGHRPPARQRARTRGVTACSLCRSRKTKCDNQRPTCGYCSRTQVECAYEDDVELNSCHIIESELLKKIETLTGLLQSQALQLTGRDESTFPPILPDTEFSALPAQNHIENHYHHYHYYQETSKNSKPNESLIEPQSTCTDHGSLSVGVDSVLSWKIFPQTYSYLTLPRDSDDNCVQSIPLPNVEYFELARLESKYITYVHTKNPIVDPRDIHHQICHVVENGLSWNTSTCLVALVCALGATSERYVAQQKSSSSLSPNEMQIDHGLMKDLEIADRFWNIAVKRIGLAMSENSLEAVQCLCLAGIWYMYNFQPLQAWKYFRLASNAWYVSFITRMPSLTNRPYDVGGSLTLEQSLYFTCYKSECELAFELPLPTSILHDIGYPHAFPSPPNVDDQAVDKDDSAIQRRSWYYYLAEIASRHLLNRIIQTHSSSKLQTPKDIRCMLQKVQIFQSQLEDWYISLPPSLSFPRPLGDITPLEEELPQLLRGRYLAILELCFRPFIQLCVSDPLEIEPDLLAKVADAASQGLKYCVIRLWGLRTPNRHHGLWFILRLIVTTSLILIAADKAQRNPALNGAQRLQMPEGWKQQILATRELFSRFWSDRKGGIYQCSQILDWALADGDEEMS</sequence>
<organism evidence="4 5">
    <name type="scientific">Pseudogymnoascus verrucosus</name>
    <dbReference type="NCBI Taxonomy" id="342668"/>
    <lineage>
        <taxon>Eukaryota</taxon>
        <taxon>Fungi</taxon>
        <taxon>Dikarya</taxon>
        <taxon>Ascomycota</taxon>
        <taxon>Pezizomycotina</taxon>
        <taxon>Leotiomycetes</taxon>
        <taxon>Thelebolales</taxon>
        <taxon>Thelebolaceae</taxon>
        <taxon>Pseudogymnoascus</taxon>
    </lineage>
</organism>
<name>A0A1B8GT37_9PEZI</name>
<dbReference type="InterPro" id="IPR053181">
    <property type="entry name" value="EcdB-like_regulator"/>
</dbReference>
<dbReference type="CDD" id="cd12148">
    <property type="entry name" value="fungal_TF_MHR"/>
    <property type="match status" value="1"/>
</dbReference>
<proteinExistence type="predicted"/>
<dbReference type="InterPro" id="IPR001138">
    <property type="entry name" value="Zn2Cys6_DnaBD"/>
</dbReference>
<keyword evidence="5" id="KW-1185">Reference proteome</keyword>
<evidence type="ECO:0000313" key="4">
    <source>
        <dbReference type="EMBL" id="OBT98999.2"/>
    </source>
</evidence>
<dbReference type="GO" id="GO:0000981">
    <property type="term" value="F:DNA-binding transcription factor activity, RNA polymerase II-specific"/>
    <property type="evidence" value="ECO:0007669"/>
    <property type="project" value="InterPro"/>
</dbReference>
<gene>
    <name evidence="4" type="ORF">VE01_02279</name>
</gene>
<evidence type="ECO:0000256" key="2">
    <source>
        <dbReference type="SAM" id="MobiDB-lite"/>
    </source>
</evidence>
<dbReference type="CDD" id="cd00067">
    <property type="entry name" value="GAL4"/>
    <property type="match status" value="1"/>
</dbReference>
<dbReference type="GO" id="GO:0008270">
    <property type="term" value="F:zinc ion binding"/>
    <property type="evidence" value="ECO:0007669"/>
    <property type="project" value="InterPro"/>
</dbReference>
<dbReference type="Proteomes" id="UP000091956">
    <property type="component" value="Unassembled WGS sequence"/>
</dbReference>
<dbReference type="Pfam" id="PF00172">
    <property type="entry name" value="Zn_clus"/>
    <property type="match status" value="1"/>
</dbReference>